<name>A0A0S4MM15_ECHMU</name>
<dbReference type="AlphaFoldDB" id="A0A0S4MM15"/>
<evidence type="ECO:0000313" key="2">
    <source>
        <dbReference type="EMBL" id="CUT99811.1"/>
    </source>
</evidence>
<keyword evidence="3" id="KW-1185">Reference proteome</keyword>
<evidence type="ECO:0000256" key="1">
    <source>
        <dbReference type="SAM" id="Phobius"/>
    </source>
</evidence>
<accession>A0A0S4MM15</accession>
<protein>
    <submittedName>
        <fullName evidence="2">Hypothetical transcript</fullName>
    </submittedName>
</protein>
<proteinExistence type="predicted"/>
<sequence length="392" mass="43948">MLLVFIVGRIAAHFFRFLFYGKSPWSSSSFPQLRNSIPSPRSRSRFSLSQNCFSPLVTVLLYTRALICCRFAIFFGARCVSEEGRQIHLKSQGNICTCELCDGERCYVERSCDISTWAEYSHLFTRIDKWSCQTTDLLNHAARLDCKRLPGSAIKSPSRSHKILLIKMAGARFAVCSQRRHRIQARGSIYETYLWLEAGQRDENVAFCFVRGYSYSQPQGTVFGSLFGILLVILGMGLLAYSCFLPRRCKQSPSVADDVDKVPSSPPPLPPPQDFVTVGAGHLPWICTYPPTRLPSQKFIHTRTKISPQRQKWSDKRNSTNSLLSLRPSEVAVADRPNCYAEVDFLHNMVGVHAFTLVATPCSRDAAAIQGRMSRGGKEIGCTRCADPKGIL</sequence>
<keyword evidence="1" id="KW-0472">Membrane</keyword>
<dbReference type="Proteomes" id="UP000017246">
    <property type="component" value="Unassembled WGS sequence"/>
</dbReference>
<dbReference type="OrthoDB" id="10600118at2759"/>
<keyword evidence="1" id="KW-0812">Transmembrane</keyword>
<reference evidence="2" key="2">
    <citation type="submission" date="2015-11" db="EMBL/GenBank/DDBJ databases">
        <authorList>
            <person name="Zhang Y."/>
            <person name="Guo Z."/>
        </authorList>
    </citation>
    <scope>NUCLEOTIDE SEQUENCE</scope>
</reference>
<evidence type="ECO:0000313" key="3">
    <source>
        <dbReference type="Proteomes" id="UP000017246"/>
    </source>
</evidence>
<keyword evidence="1" id="KW-1133">Transmembrane helix</keyword>
<dbReference type="EMBL" id="LN902848">
    <property type="protein sequence ID" value="CUT99811.1"/>
    <property type="molecule type" value="Genomic_DNA"/>
</dbReference>
<feature type="transmembrane region" description="Helical" evidence="1">
    <location>
        <begin position="222"/>
        <end position="244"/>
    </location>
</feature>
<organism evidence="2 3">
    <name type="scientific">Echinococcus multilocularis</name>
    <name type="common">Fox tapeworm</name>
    <dbReference type="NCBI Taxonomy" id="6211"/>
    <lineage>
        <taxon>Eukaryota</taxon>
        <taxon>Metazoa</taxon>
        <taxon>Spiralia</taxon>
        <taxon>Lophotrochozoa</taxon>
        <taxon>Platyhelminthes</taxon>
        <taxon>Cestoda</taxon>
        <taxon>Eucestoda</taxon>
        <taxon>Cyclophyllidea</taxon>
        <taxon>Taeniidae</taxon>
        <taxon>Echinococcus</taxon>
    </lineage>
</organism>
<reference evidence="2" key="1">
    <citation type="journal article" date="2013" name="Nature">
        <title>The genomes of four tapeworm species reveal adaptations to parasitism.</title>
        <authorList>
            <person name="Tsai I.J."/>
            <person name="Zarowiecki M."/>
            <person name="Holroyd N."/>
            <person name="Garciarrubio A."/>
            <person name="Sanchez-Flores A."/>
            <person name="Brooks K.L."/>
            <person name="Tracey A."/>
            <person name="Bobes R.J."/>
            <person name="Fragoso G."/>
            <person name="Sciutto E."/>
            <person name="Aslett M."/>
            <person name="Beasley H."/>
            <person name="Bennett H.M."/>
            <person name="Cai J."/>
            <person name="Camicia F."/>
            <person name="Clark R."/>
            <person name="Cucher M."/>
            <person name="De Silva N."/>
            <person name="Day T.A."/>
            <person name="Deplazes P."/>
            <person name="Estrada K."/>
            <person name="Fernandez C."/>
            <person name="Holland P.W."/>
            <person name="Hou J."/>
            <person name="Hu S."/>
            <person name="Huckvale T."/>
            <person name="Hung S.S."/>
            <person name="Kamenetzky L."/>
            <person name="Keane J.A."/>
            <person name="Kiss F."/>
            <person name="Koziol U."/>
            <person name="Lambert O."/>
            <person name="Liu K."/>
            <person name="Luo X."/>
            <person name="Luo Y."/>
            <person name="Macchiaroli N."/>
            <person name="Nichol S."/>
            <person name="Paps J."/>
            <person name="Parkinson J."/>
            <person name="Pouchkina-Stantcheva N."/>
            <person name="Riddiford N."/>
            <person name="Rosenzvit M."/>
            <person name="Salinas G."/>
            <person name="Wasmuth J.D."/>
            <person name="Zamanian M."/>
            <person name="Zheng Y."/>
            <person name="Cai X."/>
            <person name="Soberon X."/>
            <person name="Olson P.D."/>
            <person name="Laclette J.P."/>
            <person name="Brehm K."/>
            <person name="Berriman M."/>
            <person name="Garciarrubio A."/>
            <person name="Bobes R.J."/>
            <person name="Fragoso G."/>
            <person name="Sanchez-Flores A."/>
            <person name="Estrada K."/>
            <person name="Cevallos M.A."/>
            <person name="Morett E."/>
            <person name="Gonzalez V."/>
            <person name="Portillo T."/>
            <person name="Ochoa-Leyva A."/>
            <person name="Jose M.V."/>
            <person name="Sciutto E."/>
            <person name="Landa A."/>
            <person name="Jimenez L."/>
            <person name="Valdes V."/>
            <person name="Carrero J.C."/>
            <person name="Larralde C."/>
            <person name="Morales-Montor J."/>
            <person name="Limon-Lason J."/>
            <person name="Soberon X."/>
            <person name="Laclette J.P."/>
        </authorList>
    </citation>
    <scope>NUCLEOTIDE SEQUENCE [LARGE SCALE GENOMIC DNA]</scope>
</reference>